<dbReference type="PANTHER" id="PTHR33337:SF30">
    <property type="entry name" value="DUF636 DOMAIN PROTEIN (AFU_ORTHOLOGUE AFUA_1G03180)"/>
    <property type="match status" value="1"/>
</dbReference>
<evidence type="ECO:0000256" key="1">
    <source>
        <dbReference type="ARBA" id="ARBA00005495"/>
    </source>
</evidence>
<comment type="caution">
    <text evidence="6">The sequence shown here is derived from an EMBL/GenBank/DDBJ whole genome shotgun (WGS) entry which is preliminary data.</text>
</comment>
<keyword evidence="7" id="KW-1185">Reference proteome</keyword>
<protein>
    <recommendedName>
        <fullName evidence="5">CENP-V/GFA domain-containing protein</fullName>
    </recommendedName>
</protein>
<gene>
    <name evidence="6" type="ORF">B0J12DRAFT_735053</name>
</gene>
<dbReference type="PANTHER" id="PTHR33337">
    <property type="entry name" value="GFA DOMAIN-CONTAINING PROTEIN"/>
    <property type="match status" value="1"/>
</dbReference>
<evidence type="ECO:0000313" key="6">
    <source>
        <dbReference type="EMBL" id="KAH7063125.1"/>
    </source>
</evidence>
<evidence type="ECO:0000256" key="3">
    <source>
        <dbReference type="ARBA" id="ARBA00022833"/>
    </source>
</evidence>
<evidence type="ECO:0000256" key="4">
    <source>
        <dbReference type="ARBA" id="ARBA00023239"/>
    </source>
</evidence>
<evidence type="ECO:0000259" key="5">
    <source>
        <dbReference type="Pfam" id="PF04828"/>
    </source>
</evidence>
<evidence type="ECO:0000256" key="2">
    <source>
        <dbReference type="ARBA" id="ARBA00022723"/>
    </source>
</evidence>
<accession>A0ABQ8GRK4</accession>
<dbReference type="InterPro" id="IPR006913">
    <property type="entry name" value="CENP-V/GFA"/>
</dbReference>
<proteinExistence type="inferred from homology"/>
<reference evidence="6 7" key="1">
    <citation type="journal article" date="2021" name="Nat. Commun.">
        <title>Genetic determinants of endophytism in the Arabidopsis root mycobiome.</title>
        <authorList>
            <person name="Mesny F."/>
            <person name="Miyauchi S."/>
            <person name="Thiergart T."/>
            <person name="Pickel B."/>
            <person name="Atanasova L."/>
            <person name="Karlsson M."/>
            <person name="Huettel B."/>
            <person name="Barry K.W."/>
            <person name="Haridas S."/>
            <person name="Chen C."/>
            <person name="Bauer D."/>
            <person name="Andreopoulos W."/>
            <person name="Pangilinan J."/>
            <person name="LaButti K."/>
            <person name="Riley R."/>
            <person name="Lipzen A."/>
            <person name="Clum A."/>
            <person name="Drula E."/>
            <person name="Henrissat B."/>
            <person name="Kohler A."/>
            <person name="Grigoriev I.V."/>
            <person name="Martin F.M."/>
            <person name="Hacquard S."/>
        </authorList>
    </citation>
    <scope>NUCLEOTIDE SEQUENCE [LARGE SCALE GENOMIC DNA]</scope>
    <source>
        <strain evidence="6 7">MPI-SDFR-AT-0080</strain>
    </source>
</reference>
<feature type="domain" description="CENP-V/GFA" evidence="5">
    <location>
        <begin position="40"/>
        <end position="111"/>
    </location>
</feature>
<keyword evidence="2" id="KW-0479">Metal-binding</keyword>
<dbReference type="EMBL" id="JAGTJR010000002">
    <property type="protein sequence ID" value="KAH7063125.1"/>
    <property type="molecule type" value="Genomic_DNA"/>
</dbReference>
<evidence type="ECO:0000313" key="7">
    <source>
        <dbReference type="Proteomes" id="UP000774617"/>
    </source>
</evidence>
<dbReference type="InterPro" id="IPR011057">
    <property type="entry name" value="Mss4-like_sf"/>
</dbReference>
<organism evidence="6 7">
    <name type="scientific">Macrophomina phaseolina</name>
    <dbReference type="NCBI Taxonomy" id="35725"/>
    <lineage>
        <taxon>Eukaryota</taxon>
        <taxon>Fungi</taxon>
        <taxon>Dikarya</taxon>
        <taxon>Ascomycota</taxon>
        <taxon>Pezizomycotina</taxon>
        <taxon>Dothideomycetes</taxon>
        <taxon>Dothideomycetes incertae sedis</taxon>
        <taxon>Botryosphaeriales</taxon>
        <taxon>Botryosphaeriaceae</taxon>
        <taxon>Macrophomina</taxon>
    </lineage>
</organism>
<dbReference type="Gene3D" id="2.170.150.70">
    <property type="match status" value="1"/>
</dbReference>
<keyword evidence="3" id="KW-0862">Zinc</keyword>
<dbReference type="SUPFAM" id="SSF51316">
    <property type="entry name" value="Mss4-like"/>
    <property type="match status" value="1"/>
</dbReference>
<dbReference type="Proteomes" id="UP000774617">
    <property type="component" value="Unassembled WGS sequence"/>
</dbReference>
<dbReference type="Pfam" id="PF04828">
    <property type="entry name" value="GFA"/>
    <property type="match status" value="1"/>
</dbReference>
<comment type="similarity">
    <text evidence="1">Belongs to the Gfa family.</text>
</comment>
<sequence length="132" mass="14191">MFRGSCLCGTARYELHISEEAAKKASLQPIDTFLRPAIPAAFKLTAGALKTVAARHIDEGFEFTTAFCGECGSTIYALPPGDAPPKIVLVQAGTLDDALPIEVAPERELNVKDRPDWVSAVKGAVQCRTYEP</sequence>
<name>A0ABQ8GRK4_9PEZI</name>
<keyword evidence="4" id="KW-0456">Lyase</keyword>